<comment type="function">
    <text evidence="7">Catalyzes the transfer of the diacylglyceryl group from phosphatidylglycerol to the sulfhydryl group of the N-terminal cysteine of a prolipoprotein, the first step in the formation of mature lipoproteins.</text>
</comment>
<dbReference type="GO" id="GO:0042158">
    <property type="term" value="P:lipoprotein biosynthetic process"/>
    <property type="evidence" value="ECO:0007669"/>
    <property type="project" value="UniProtKB-UniRule"/>
</dbReference>
<name>A0AAN4VXR1_9BACT</name>
<dbReference type="PANTHER" id="PTHR30589">
    <property type="entry name" value="PROLIPOPROTEIN DIACYLGLYCERYL TRANSFERASE"/>
    <property type="match status" value="1"/>
</dbReference>
<feature type="binding site" evidence="7">
    <location>
        <position position="153"/>
    </location>
    <ligand>
        <name>a 1,2-diacyl-sn-glycero-3-phospho-(1'-sn-glycerol)</name>
        <dbReference type="ChEBI" id="CHEBI:64716"/>
    </ligand>
</feature>
<dbReference type="EMBL" id="BQKE01000001">
    <property type="protein sequence ID" value="GJM61402.1"/>
    <property type="molecule type" value="Genomic_DNA"/>
</dbReference>
<dbReference type="NCBIfam" id="TIGR00544">
    <property type="entry name" value="lgt"/>
    <property type="match status" value="1"/>
</dbReference>
<evidence type="ECO:0000256" key="7">
    <source>
        <dbReference type="HAMAP-Rule" id="MF_01147"/>
    </source>
</evidence>
<keyword evidence="5 7" id="KW-1133">Transmembrane helix</keyword>
<keyword evidence="6 7" id="KW-0472">Membrane</keyword>
<evidence type="ECO:0000256" key="6">
    <source>
        <dbReference type="ARBA" id="ARBA00023136"/>
    </source>
</evidence>
<dbReference type="EC" id="2.5.1.145" evidence="7"/>
<dbReference type="AlphaFoldDB" id="A0AAN4VXR1"/>
<evidence type="ECO:0000256" key="1">
    <source>
        <dbReference type="ARBA" id="ARBA00007150"/>
    </source>
</evidence>
<dbReference type="Pfam" id="PF01790">
    <property type="entry name" value="LGT"/>
    <property type="match status" value="1"/>
</dbReference>
<dbReference type="PANTHER" id="PTHR30589:SF0">
    <property type="entry name" value="PHOSPHATIDYLGLYCEROL--PROLIPOPROTEIN DIACYLGLYCERYL TRANSFERASE"/>
    <property type="match status" value="1"/>
</dbReference>
<evidence type="ECO:0000313" key="9">
    <source>
        <dbReference type="Proteomes" id="UP001310022"/>
    </source>
</evidence>
<organism evidence="8 9">
    <name type="scientific">Persicobacter diffluens</name>
    <dbReference type="NCBI Taxonomy" id="981"/>
    <lineage>
        <taxon>Bacteria</taxon>
        <taxon>Pseudomonadati</taxon>
        <taxon>Bacteroidota</taxon>
        <taxon>Cytophagia</taxon>
        <taxon>Cytophagales</taxon>
        <taxon>Persicobacteraceae</taxon>
        <taxon>Persicobacter</taxon>
    </lineage>
</organism>
<evidence type="ECO:0000256" key="5">
    <source>
        <dbReference type="ARBA" id="ARBA00022989"/>
    </source>
</evidence>
<comment type="similarity">
    <text evidence="1 7">Belongs to the Lgt family.</text>
</comment>
<feature type="transmembrane region" description="Helical" evidence="7">
    <location>
        <begin position="216"/>
        <end position="232"/>
    </location>
</feature>
<reference evidence="8 9" key="1">
    <citation type="submission" date="2021-12" db="EMBL/GenBank/DDBJ databases">
        <title>Genome sequencing of bacteria with rrn-lacking chromosome and rrn-plasmid.</title>
        <authorList>
            <person name="Anda M."/>
            <person name="Iwasaki W."/>
        </authorList>
    </citation>
    <scope>NUCLEOTIDE SEQUENCE [LARGE SCALE GENOMIC DNA]</scope>
    <source>
        <strain evidence="8 9">NBRC 15940</strain>
    </source>
</reference>
<feature type="transmembrane region" description="Helical" evidence="7">
    <location>
        <begin position="105"/>
        <end position="126"/>
    </location>
</feature>
<keyword evidence="4 7" id="KW-0812">Transmembrane</keyword>
<feature type="transmembrane region" description="Helical" evidence="7">
    <location>
        <begin position="138"/>
        <end position="155"/>
    </location>
</feature>
<dbReference type="RefSeq" id="WP_338236957.1">
    <property type="nucleotide sequence ID" value="NZ_BQKE01000001.1"/>
</dbReference>
<keyword evidence="9" id="KW-1185">Reference proteome</keyword>
<evidence type="ECO:0000256" key="3">
    <source>
        <dbReference type="ARBA" id="ARBA00022679"/>
    </source>
</evidence>
<feature type="transmembrane region" description="Helical" evidence="7">
    <location>
        <begin position="25"/>
        <end position="45"/>
    </location>
</feature>
<keyword evidence="2 7" id="KW-1003">Cell membrane</keyword>
<evidence type="ECO:0000256" key="2">
    <source>
        <dbReference type="ARBA" id="ARBA00022475"/>
    </source>
</evidence>
<dbReference type="Proteomes" id="UP001310022">
    <property type="component" value="Unassembled WGS sequence"/>
</dbReference>
<feature type="transmembrane region" description="Helical" evidence="7">
    <location>
        <begin position="57"/>
        <end position="79"/>
    </location>
</feature>
<comment type="caution">
    <text evidence="8">The sequence shown here is derived from an EMBL/GenBank/DDBJ whole genome shotgun (WGS) entry which is preliminary data.</text>
</comment>
<dbReference type="HAMAP" id="MF_01147">
    <property type="entry name" value="Lgt"/>
    <property type="match status" value="1"/>
</dbReference>
<dbReference type="GO" id="GO:0008961">
    <property type="term" value="F:phosphatidylglycerol-prolipoprotein diacylglyceryl transferase activity"/>
    <property type="evidence" value="ECO:0007669"/>
    <property type="project" value="UniProtKB-UniRule"/>
</dbReference>
<comment type="subcellular location">
    <subcellularLocation>
        <location evidence="7">Cell membrane</location>
        <topology evidence="7">Multi-pass membrane protein</topology>
    </subcellularLocation>
</comment>
<feature type="transmembrane region" description="Helical" evidence="7">
    <location>
        <begin position="252"/>
        <end position="271"/>
    </location>
</feature>
<keyword evidence="3 7" id="KW-0808">Transferase</keyword>
<evidence type="ECO:0000313" key="8">
    <source>
        <dbReference type="EMBL" id="GJM61402.1"/>
    </source>
</evidence>
<comment type="pathway">
    <text evidence="7">Protein modification; lipoprotein biosynthesis (diacylglyceryl transfer).</text>
</comment>
<dbReference type="InterPro" id="IPR001640">
    <property type="entry name" value="Lgt"/>
</dbReference>
<evidence type="ECO:0000256" key="4">
    <source>
        <dbReference type="ARBA" id="ARBA00022692"/>
    </source>
</evidence>
<dbReference type="GO" id="GO:0005886">
    <property type="term" value="C:plasma membrane"/>
    <property type="evidence" value="ECO:0007669"/>
    <property type="project" value="UniProtKB-SubCell"/>
</dbReference>
<accession>A0AAN4VXR1</accession>
<gene>
    <name evidence="8" type="primary">lgt_2</name>
    <name evidence="7" type="synonym">lgt</name>
    <name evidence="8" type="ORF">PEDI_19540</name>
</gene>
<feature type="transmembrane region" description="Helical" evidence="7">
    <location>
        <begin position="186"/>
        <end position="204"/>
    </location>
</feature>
<proteinExistence type="inferred from homology"/>
<comment type="catalytic activity">
    <reaction evidence="7">
        <text>L-cysteinyl-[prolipoprotein] + a 1,2-diacyl-sn-glycero-3-phospho-(1'-sn-glycerol) = an S-1,2-diacyl-sn-glyceryl-L-cysteinyl-[prolipoprotein] + sn-glycerol 1-phosphate + H(+)</text>
        <dbReference type="Rhea" id="RHEA:56712"/>
        <dbReference type="Rhea" id="RHEA-COMP:14679"/>
        <dbReference type="Rhea" id="RHEA-COMP:14680"/>
        <dbReference type="ChEBI" id="CHEBI:15378"/>
        <dbReference type="ChEBI" id="CHEBI:29950"/>
        <dbReference type="ChEBI" id="CHEBI:57685"/>
        <dbReference type="ChEBI" id="CHEBI:64716"/>
        <dbReference type="ChEBI" id="CHEBI:140658"/>
        <dbReference type="EC" id="2.5.1.145"/>
    </reaction>
</comment>
<sequence>MMTAFYIHWNPSLELFSVAGVPLRYYGFLFMIGVLLSIYVLYLIFKKEGIPAGHLEKLFYGGMFGGLLGARLGHCLIYEPDYFLSRPLEMLFPIAISPGGDITFIGYQGLASHGGTLSLLLVFLIFSRWAKIPFLKTLDMVAVVGPLGAGFIRLGNLMNSEIIGKITTAPWAFIFEQVDQHPRHPAQLYEAITYLGIFCLNFFLYKKRNAITQPGLLFGTSTALVFTARFVLEFVKENQTSAEQEMLFNMGQWLSIPFILIGLGFILRATIKQKNTNLAL</sequence>
<protein>
    <recommendedName>
        <fullName evidence="7">Phosphatidylglycerol--prolipoprotein diacylglyceryl transferase</fullName>
        <ecNumber evidence="7">2.5.1.145</ecNumber>
    </recommendedName>
</protein>